<proteinExistence type="predicted"/>
<organism evidence="2 3">
    <name type="scientific">Flavobacterium arundinis</name>
    <dbReference type="NCBI Taxonomy" id="3139143"/>
    <lineage>
        <taxon>Bacteria</taxon>
        <taxon>Pseudomonadati</taxon>
        <taxon>Bacteroidota</taxon>
        <taxon>Flavobacteriia</taxon>
        <taxon>Flavobacteriales</taxon>
        <taxon>Flavobacteriaceae</taxon>
        <taxon>Flavobacterium</taxon>
    </lineage>
</organism>
<evidence type="ECO:0000313" key="3">
    <source>
        <dbReference type="Proteomes" id="UP001464555"/>
    </source>
</evidence>
<feature type="transmembrane region" description="Helical" evidence="1">
    <location>
        <begin position="113"/>
        <end position="130"/>
    </location>
</feature>
<protein>
    <submittedName>
        <fullName evidence="2">Rod shape-determining protein MreD</fullName>
    </submittedName>
</protein>
<sequence>MNSTVIINIVRFILLLALQVVVCNNIDLFGFIDPYPYILFILLYPVNGNKAGLLVSAFFLGLVLDMFMNSGGAHAVACVTLAYLRPVFFKFSFGISYEYQTVRINDRLSPERFSFILISVVTHHLILYLLEIFRFSLILDILVRTLLTTVFTLITCIIIIYLIKPGKQQ</sequence>
<feature type="transmembrane region" description="Helical" evidence="1">
    <location>
        <begin position="75"/>
        <end position="93"/>
    </location>
</feature>
<gene>
    <name evidence="2" type="ORF">AAEO56_05575</name>
</gene>
<dbReference type="Proteomes" id="UP001464555">
    <property type="component" value="Unassembled WGS sequence"/>
</dbReference>
<keyword evidence="1" id="KW-0812">Transmembrane</keyword>
<evidence type="ECO:0000256" key="1">
    <source>
        <dbReference type="SAM" id="Phobius"/>
    </source>
</evidence>
<feature type="transmembrane region" description="Helical" evidence="1">
    <location>
        <begin position="12"/>
        <end position="32"/>
    </location>
</feature>
<evidence type="ECO:0000313" key="2">
    <source>
        <dbReference type="EMBL" id="MEL1243723.1"/>
    </source>
</evidence>
<reference evidence="2 3" key="1">
    <citation type="submission" date="2024-04" db="EMBL/GenBank/DDBJ databases">
        <title>Flavobacterium sp. DGU11 16S ribosomal RNA gene Genome sequencing and assembly.</title>
        <authorList>
            <person name="Park S."/>
        </authorList>
    </citation>
    <scope>NUCLEOTIDE SEQUENCE [LARGE SCALE GENOMIC DNA]</scope>
    <source>
        <strain evidence="2 3">DGU11</strain>
    </source>
</reference>
<keyword evidence="3" id="KW-1185">Reference proteome</keyword>
<feature type="transmembrane region" description="Helical" evidence="1">
    <location>
        <begin position="142"/>
        <end position="163"/>
    </location>
</feature>
<accession>A0ABU9HU82</accession>
<feature type="transmembrane region" description="Helical" evidence="1">
    <location>
        <begin position="38"/>
        <end position="63"/>
    </location>
</feature>
<dbReference type="EMBL" id="JBBYHR010000002">
    <property type="protein sequence ID" value="MEL1243723.1"/>
    <property type="molecule type" value="Genomic_DNA"/>
</dbReference>
<keyword evidence="1" id="KW-1133">Transmembrane helix</keyword>
<dbReference type="RefSeq" id="WP_341696035.1">
    <property type="nucleotide sequence ID" value="NZ_JBBYHR010000002.1"/>
</dbReference>
<keyword evidence="1" id="KW-0472">Membrane</keyword>
<name>A0ABU9HU82_9FLAO</name>
<comment type="caution">
    <text evidence="2">The sequence shown here is derived from an EMBL/GenBank/DDBJ whole genome shotgun (WGS) entry which is preliminary data.</text>
</comment>